<dbReference type="PROSITE" id="PS50110">
    <property type="entry name" value="RESPONSE_REGULATORY"/>
    <property type="match status" value="1"/>
</dbReference>
<protein>
    <submittedName>
        <fullName evidence="4">DUF3685 domain-containing protein</fullName>
    </submittedName>
</protein>
<gene>
    <name evidence="4" type="ORF">KME07_15875</name>
</gene>
<dbReference type="CDD" id="cd17535">
    <property type="entry name" value="REC_NarL-like"/>
    <property type="match status" value="1"/>
</dbReference>
<feature type="region of interest" description="Disordered" evidence="2">
    <location>
        <begin position="242"/>
        <end position="283"/>
    </location>
</feature>
<dbReference type="InterPro" id="IPR011006">
    <property type="entry name" value="CheY-like_superfamily"/>
</dbReference>
<dbReference type="AlphaFoldDB" id="A0A951U5L9"/>
<dbReference type="InterPro" id="IPR022552">
    <property type="entry name" value="UPF_Ycf55"/>
</dbReference>
<keyword evidence="1" id="KW-0597">Phosphoprotein</keyword>
<organism evidence="4 5">
    <name type="scientific">Pegethrix bostrychoides GSE-TBD4-15B</name>
    <dbReference type="NCBI Taxonomy" id="2839662"/>
    <lineage>
        <taxon>Bacteria</taxon>
        <taxon>Bacillati</taxon>
        <taxon>Cyanobacteriota</taxon>
        <taxon>Cyanophyceae</taxon>
        <taxon>Oculatellales</taxon>
        <taxon>Oculatellaceae</taxon>
        <taxon>Pegethrix</taxon>
    </lineage>
</organism>
<comment type="caution">
    <text evidence="4">The sequence shown here is derived from an EMBL/GenBank/DDBJ whole genome shotgun (WGS) entry which is preliminary data.</text>
</comment>
<feature type="modified residue" description="4-aspartylphosphate" evidence="1">
    <location>
        <position position="73"/>
    </location>
</feature>
<dbReference type="Pfam" id="PF00072">
    <property type="entry name" value="Response_reg"/>
    <property type="match status" value="1"/>
</dbReference>
<reference evidence="4" key="1">
    <citation type="submission" date="2021-05" db="EMBL/GenBank/DDBJ databases">
        <authorList>
            <person name="Pietrasiak N."/>
            <person name="Ward R."/>
            <person name="Stajich J.E."/>
            <person name="Kurbessoian T."/>
        </authorList>
    </citation>
    <scope>NUCLEOTIDE SEQUENCE</scope>
    <source>
        <strain evidence="4">GSE-TBD4-15B</strain>
    </source>
</reference>
<evidence type="ECO:0000256" key="1">
    <source>
        <dbReference type="PROSITE-ProRule" id="PRU00169"/>
    </source>
</evidence>
<dbReference type="InterPro" id="IPR001789">
    <property type="entry name" value="Sig_transdc_resp-reg_receiver"/>
</dbReference>
<dbReference type="Gene3D" id="3.40.50.2300">
    <property type="match status" value="1"/>
</dbReference>
<feature type="domain" description="Response regulatory" evidence="3">
    <location>
        <begin position="10"/>
        <end position="143"/>
    </location>
</feature>
<accession>A0A951U5L9</accession>
<evidence type="ECO:0000256" key="2">
    <source>
        <dbReference type="SAM" id="MobiDB-lite"/>
    </source>
</evidence>
<dbReference type="Pfam" id="PF12452">
    <property type="entry name" value="DUF3685"/>
    <property type="match status" value="1"/>
</dbReference>
<dbReference type="PANTHER" id="PTHR45566:SF1">
    <property type="entry name" value="HTH-TYPE TRANSCRIPTIONAL REGULATOR YHJB-RELATED"/>
    <property type="match status" value="1"/>
</dbReference>
<dbReference type="Proteomes" id="UP000707356">
    <property type="component" value="Unassembled WGS sequence"/>
</dbReference>
<dbReference type="SUPFAM" id="SSF52172">
    <property type="entry name" value="CheY-like"/>
    <property type="match status" value="1"/>
</dbReference>
<reference evidence="4" key="2">
    <citation type="journal article" date="2022" name="Microbiol. Resour. Announc.">
        <title>Metagenome Sequencing to Explore Phylogenomics of Terrestrial Cyanobacteria.</title>
        <authorList>
            <person name="Ward R.D."/>
            <person name="Stajich J.E."/>
            <person name="Johansen J.R."/>
            <person name="Huntemann M."/>
            <person name="Clum A."/>
            <person name="Foster B."/>
            <person name="Foster B."/>
            <person name="Roux S."/>
            <person name="Palaniappan K."/>
            <person name="Varghese N."/>
            <person name="Mukherjee S."/>
            <person name="Reddy T.B.K."/>
            <person name="Daum C."/>
            <person name="Copeland A."/>
            <person name="Chen I.A."/>
            <person name="Ivanova N.N."/>
            <person name="Kyrpides N.C."/>
            <person name="Shapiro N."/>
            <person name="Eloe-Fadrosh E.A."/>
            <person name="Pietrasiak N."/>
        </authorList>
    </citation>
    <scope>NUCLEOTIDE SEQUENCE</scope>
    <source>
        <strain evidence="4">GSE-TBD4-15B</strain>
    </source>
</reference>
<feature type="compositionally biased region" description="Low complexity" evidence="2">
    <location>
        <begin position="242"/>
        <end position="278"/>
    </location>
</feature>
<proteinExistence type="predicted"/>
<evidence type="ECO:0000313" key="4">
    <source>
        <dbReference type="EMBL" id="MBW4466903.1"/>
    </source>
</evidence>
<sequence>MSVSLPPDLRLLLIDEDPLFRLGMSVWLNQSPDISLVAEVESGEAALELLDRQFGASAAALERSQPVNLVLLDVGLGRLNPSQIQGLNLCRLLKSRYPALPILCLSAAPEPVILAAARQSGADGYCAKSLEPAELAAAIRRIAAGQSDWDISWQNAQAPTAASTAARPVFSQSARLRLAPFRRRLRLSGIQQIEAVLSDVNAELQNLDLSLLDRAVLAGKSRELRAARWLVQGLLATPSLEAEPSVRPPAAVSAPVTQPSGRQSSQPSGQQSGQQPRQTDLPEPGQLVRASANRIVEVQQSPDKVQELAFDALITKLQAGLSNLTELPLEIDILREDKKRELLYLAVRKLEDLLSELRYSQLEPSQLPDKRDLILLDLWQAMLIDFFGKYYTVRLRTYSGETDVEVIEVLLRDAVVVQAEILTKIPGVIEVLQHLLFRIPLSVDSQAYASGNPESLARAELLLENLVIQLANAVMQPLLNHFANVETIKTSFYDRRLLSSREIERFRNNLSWRYRLERLYREPKNIFESQYRLFTLTGRGIRQTLIYAPRTTELSSLTGLPYAVTLVLETRDAVAPRLRSVLSFMGNSFVYVLTELVGRGIGLVGKGVLKGLGNVWQDTRTGRDRQR</sequence>
<name>A0A951U5L9_9CYAN</name>
<dbReference type="EMBL" id="JAHHHV010000071">
    <property type="protein sequence ID" value="MBW4466903.1"/>
    <property type="molecule type" value="Genomic_DNA"/>
</dbReference>
<evidence type="ECO:0000259" key="3">
    <source>
        <dbReference type="PROSITE" id="PS50110"/>
    </source>
</evidence>
<dbReference type="PANTHER" id="PTHR45566">
    <property type="entry name" value="HTH-TYPE TRANSCRIPTIONAL REGULATOR YHJB-RELATED"/>
    <property type="match status" value="1"/>
</dbReference>
<dbReference type="InterPro" id="IPR058245">
    <property type="entry name" value="NreC/VraR/RcsB-like_REC"/>
</dbReference>
<dbReference type="SMART" id="SM00448">
    <property type="entry name" value="REC"/>
    <property type="match status" value="1"/>
</dbReference>
<evidence type="ECO:0000313" key="5">
    <source>
        <dbReference type="Proteomes" id="UP000707356"/>
    </source>
</evidence>
<dbReference type="GO" id="GO:0000160">
    <property type="term" value="P:phosphorelay signal transduction system"/>
    <property type="evidence" value="ECO:0007669"/>
    <property type="project" value="InterPro"/>
</dbReference>
<dbReference type="InterPro" id="IPR051015">
    <property type="entry name" value="EvgA-like"/>
</dbReference>